<dbReference type="EMBL" id="MNCJ02000318">
    <property type="protein sequence ID" value="KAF5815584.1"/>
    <property type="molecule type" value="Genomic_DNA"/>
</dbReference>
<evidence type="ECO:0000313" key="2">
    <source>
        <dbReference type="Proteomes" id="UP000215914"/>
    </source>
</evidence>
<gene>
    <name evidence="1" type="ORF">HanXRQr2_Chr03g0124681</name>
</gene>
<proteinExistence type="predicted"/>
<reference evidence="1" key="1">
    <citation type="journal article" date="2017" name="Nature">
        <title>The sunflower genome provides insights into oil metabolism, flowering and Asterid evolution.</title>
        <authorList>
            <person name="Badouin H."/>
            <person name="Gouzy J."/>
            <person name="Grassa C.J."/>
            <person name="Murat F."/>
            <person name="Staton S.E."/>
            <person name="Cottret L."/>
            <person name="Lelandais-Briere C."/>
            <person name="Owens G.L."/>
            <person name="Carrere S."/>
            <person name="Mayjonade B."/>
            <person name="Legrand L."/>
            <person name="Gill N."/>
            <person name="Kane N.C."/>
            <person name="Bowers J.E."/>
            <person name="Hubner S."/>
            <person name="Bellec A."/>
            <person name="Berard A."/>
            <person name="Berges H."/>
            <person name="Blanchet N."/>
            <person name="Boniface M.C."/>
            <person name="Brunel D."/>
            <person name="Catrice O."/>
            <person name="Chaidir N."/>
            <person name="Claudel C."/>
            <person name="Donnadieu C."/>
            <person name="Faraut T."/>
            <person name="Fievet G."/>
            <person name="Helmstetter N."/>
            <person name="King M."/>
            <person name="Knapp S.J."/>
            <person name="Lai Z."/>
            <person name="Le Paslier M.C."/>
            <person name="Lippi Y."/>
            <person name="Lorenzon L."/>
            <person name="Mandel J.R."/>
            <person name="Marage G."/>
            <person name="Marchand G."/>
            <person name="Marquand E."/>
            <person name="Bret-Mestries E."/>
            <person name="Morien E."/>
            <person name="Nambeesan S."/>
            <person name="Nguyen T."/>
            <person name="Pegot-Espagnet P."/>
            <person name="Pouilly N."/>
            <person name="Raftis F."/>
            <person name="Sallet E."/>
            <person name="Schiex T."/>
            <person name="Thomas J."/>
            <person name="Vandecasteele C."/>
            <person name="Vares D."/>
            <person name="Vear F."/>
            <person name="Vautrin S."/>
            <person name="Crespi M."/>
            <person name="Mangin B."/>
            <person name="Burke J.M."/>
            <person name="Salse J."/>
            <person name="Munos S."/>
            <person name="Vincourt P."/>
            <person name="Rieseberg L.H."/>
            <person name="Langlade N.B."/>
        </authorList>
    </citation>
    <scope>NUCLEOTIDE SEQUENCE</scope>
    <source>
        <tissue evidence="1">Leaves</tissue>
    </source>
</reference>
<sequence length="60" mass="7414">MRRTFSYHLGPYRRTYKQNPMRRASYTFSYCLASRRMPNIFLNNATRQNVKRISAWKFFI</sequence>
<comment type="caution">
    <text evidence="1">The sequence shown here is derived from an EMBL/GenBank/DDBJ whole genome shotgun (WGS) entry which is preliminary data.</text>
</comment>
<name>A0A9K3NWZ5_HELAN</name>
<accession>A0A9K3NWZ5</accession>
<dbReference type="Proteomes" id="UP000215914">
    <property type="component" value="Unassembled WGS sequence"/>
</dbReference>
<organism evidence="1 2">
    <name type="scientific">Helianthus annuus</name>
    <name type="common">Common sunflower</name>
    <dbReference type="NCBI Taxonomy" id="4232"/>
    <lineage>
        <taxon>Eukaryota</taxon>
        <taxon>Viridiplantae</taxon>
        <taxon>Streptophyta</taxon>
        <taxon>Embryophyta</taxon>
        <taxon>Tracheophyta</taxon>
        <taxon>Spermatophyta</taxon>
        <taxon>Magnoliopsida</taxon>
        <taxon>eudicotyledons</taxon>
        <taxon>Gunneridae</taxon>
        <taxon>Pentapetalae</taxon>
        <taxon>asterids</taxon>
        <taxon>campanulids</taxon>
        <taxon>Asterales</taxon>
        <taxon>Asteraceae</taxon>
        <taxon>Asteroideae</taxon>
        <taxon>Heliantheae alliance</taxon>
        <taxon>Heliantheae</taxon>
        <taxon>Helianthus</taxon>
    </lineage>
</organism>
<dbReference type="Gramene" id="mRNA:HanXRQr2_Chr03g0124681">
    <property type="protein sequence ID" value="CDS:HanXRQr2_Chr03g0124681.1"/>
    <property type="gene ID" value="HanXRQr2_Chr03g0124681"/>
</dbReference>
<reference evidence="1" key="2">
    <citation type="submission" date="2020-06" db="EMBL/GenBank/DDBJ databases">
        <title>Helianthus annuus Genome sequencing and assembly Release 2.</title>
        <authorList>
            <person name="Gouzy J."/>
            <person name="Langlade N."/>
            <person name="Munos S."/>
        </authorList>
    </citation>
    <scope>NUCLEOTIDE SEQUENCE</scope>
    <source>
        <tissue evidence="1">Leaves</tissue>
    </source>
</reference>
<evidence type="ECO:0000313" key="1">
    <source>
        <dbReference type="EMBL" id="KAF5815584.1"/>
    </source>
</evidence>
<keyword evidence="2" id="KW-1185">Reference proteome</keyword>
<dbReference type="AlphaFoldDB" id="A0A9K3NWZ5"/>
<protein>
    <submittedName>
        <fullName evidence="1">Uncharacterized protein</fullName>
    </submittedName>
</protein>